<reference evidence="2 3" key="2">
    <citation type="journal article" date="2014" name="J. Gen. Appl. Microbiol.">
        <title>The early diverging ascomycetous budding yeast Saitoella complicata has three histone deacetylases belonging to the Clr6, Hos2, and Rpd3 lineages.</title>
        <authorList>
            <person name="Nishida H."/>
            <person name="Matsumoto T."/>
            <person name="Kondo S."/>
            <person name="Hamamoto M."/>
            <person name="Yoshikawa H."/>
        </authorList>
    </citation>
    <scope>NUCLEOTIDE SEQUENCE [LARGE SCALE GENOMIC DNA]</scope>
    <source>
        <strain evidence="2 3">NRRL Y-17804</strain>
    </source>
</reference>
<keyword evidence="1" id="KW-1133">Transmembrane helix</keyword>
<proteinExistence type="predicted"/>
<keyword evidence="3" id="KW-1185">Reference proteome</keyword>
<dbReference type="EMBL" id="BACD03000035">
    <property type="protein sequence ID" value="GAO50682.1"/>
    <property type="molecule type" value="Genomic_DNA"/>
</dbReference>
<dbReference type="AlphaFoldDB" id="A0A0E9NLC2"/>
<evidence type="ECO:0000313" key="3">
    <source>
        <dbReference type="Proteomes" id="UP000033140"/>
    </source>
</evidence>
<dbReference type="Proteomes" id="UP000033140">
    <property type="component" value="Unassembled WGS sequence"/>
</dbReference>
<organism evidence="2 3">
    <name type="scientific">Saitoella complicata (strain BCRC 22490 / CBS 7301 / JCM 7358 / NBRC 10748 / NRRL Y-17804)</name>
    <dbReference type="NCBI Taxonomy" id="698492"/>
    <lineage>
        <taxon>Eukaryota</taxon>
        <taxon>Fungi</taxon>
        <taxon>Dikarya</taxon>
        <taxon>Ascomycota</taxon>
        <taxon>Taphrinomycotina</taxon>
        <taxon>Taphrinomycotina incertae sedis</taxon>
        <taxon>Saitoella</taxon>
    </lineage>
</organism>
<reference evidence="2 3" key="1">
    <citation type="journal article" date="2011" name="J. Gen. Appl. Microbiol.">
        <title>Draft genome sequencing of the enigmatic yeast Saitoella complicata.</title>
        <authorList>
            <person name="Nishida H."/>
            <person name="Hamamoto M."/>
            <person name="Sugiyama J."/>
        </authorList>
    </citation>
    <scope>NUCLEOTIDE SEQUENCE [LARGE SCALE GENOMIC DNA]</scope>
    <source>
        <strain evidence="2 3">NRRL Y-17804</strain>
    </source>
</reference>
<feature type="transmembrane region" description="Helical" evidence="1">
    <location>
        <begin position="20"/>
        <end position="39"/>
    </location>
</feature>
<keyword evidence="1" id="KW-0472">Membrane</keyword>
<name>A0A0E9NLC2_SAICN</name>
<comment type="caution">
    <text evidence="2">The sequence shown here is derived from an EMBL/GenBank/DDBJ whole genome shotgun (WGS) entry which is preliminary data.</text>
</comment>
<reference evidence="2 3" key="3">
    <citation type="journal article" date="2015" name="Genome Announc.">
        <title>Draft Genome Sequence of the Archiascomycetous Yeast Saitoella complicata.</title>
        <authorList>
            <person name="Yamauchi K."/>
            <person name="Kondo S."/>
            <person name="Hamamoto M."/>
            <person name="Takahashi Y."/>
            <person name="Ogura Y."/>
            <person name="Hayashi T."/>
            <person name="Nishida H."/>
        </authorList>
    </citation>
    <scope>NUCLEOTIDE SEQUENCE [LARGE SCALE GENOMIC DNA]</scope>
    <source>
        <strain evidence="2 3">NRRL Y-17804</strain>
    </source>
</reference>
<protein>
    <submittedName>
        <fullName evidence="2">Uncharacterized protein</fullName>
    </submittedName>
</protein>
<keyword evidence="1" id="KW-0812">Transmembrane</keyword>
<evidence type="ECO:0000256" key="1">
    <source>
        <dbReference type="SAM" id="Phobius"/>
    </source>
</evidence>
<evidence type="ECO:0000313" key="2">
    <source>
        <dbReference type="EMBL" id="GAO50682.1"/>
    </source>
</evidence>
<gene>
    <name evidence="2" type="ORF">G7K_4804-t1</name>
</gene>
<accession>A0A0E9NLC2</accession>
<sequence>MKLFMTFTWFAGPSWDGRAYGLIAGWFGVSSLGLGIYLCNRNMYSSSVRECRSVIKSCKLRGFSEANEPPLEINMFETSDQIDGPLYCQGMGKVKRSIRDRAVRRFHRTRTNPLHILCFNRGDWHCVLSIIESSPMKPQLGVSVQTRTRRSWDEILYRGRLEGA</sequence>